<dbReference type="Proteomes" id="UP001224674">
    <property type="component" value="Chromosome"/>
</dbReference>
<comment type="similarity">
    <text evidence="2">Belongs to the dGTPase family. Type 2 subfamily.</text>
</comment>
<dbReference type="RefSeq" id="WP_110101683.1">
    <property type="nucleotide sequence ID" value="NZ_CP122561.1"/>
</dbReference>
<organism evidence="4 5">
    <name type="scientific">Auritidibacter ignavus</name>
    <dbReference type="NCBI Taxonomy" id="678932"/>
    <lineage>
        <taxon>Bacteria</taxon>
        <taxon>Bacillati</taxon>
        <taxon>Actinomycetota</taxon>
        <taxon>Actinomycetes</taxon>
        <taxon>Micrococcales</taxon>
        <taxon>Micrococcaceae</taxon>
        <taxon>Auritidibacter</taxon>
    </lineage>
</organism>
<dbReference type="Gene3D" id="1.10.3210.10">
    <property type="entry name" value="Hypothetical protein af1432"/>
    <property type="match status" value="1"/>
</dbReference>
<keyword evidence="5" id="KW-1185">Reference proteome</keyword>
<dbReference type="PANTHER" id="PTHR11373">
    <property type="entry name" value="DEOXYNUCLEOSIDE TRIPHOSPHATE TRIPHOSPHOHYDROLASE"/>
    <property type="match status" value="1"/>
</dbReference>
<evidence type="ECO:0000313" key="5">
    <source>
        <dbReference type="Proteomes" id="UP001224674"/>
    </source>
</evidence>
<evidence type="ECO:0000259" key="3">
    <source>
        <dbReference type="PROSITE" id="PS51831"/>
    </source>
</evidence>
<dbReference type="SUPFAM" id="SSF109604">
    <property type="entry name" value="HD-domain/PDEase-like"/>
    <property type="match status" value="1"/>
</dbReference>
<sequence>MQTPGYTDWDRQRWLAEPPKSSYRSDYERDRARVVHSAALRRLSAKTQVLSPGDDDFTRTRLTHSLEVSQVGRELGRSLGCDPDVVDTACLSHDLGHPPFGHNGEKALDTLSQHIGGFEGNAQTLRLLARLEPKKSFADGTSAGLNLTRASLDAACKYPWTRQPGVRKFGVYEDDLPVFTWFRQGLTGTRKSMEAQVMDLADDISYSVHDIEDGVVSGHFQLHWLKDPEQRARAVSTIQAWYLPDTDEATIEAGLDRLEHAPEWVGRIDGSRQARSQLKDMTSQLIGRFCTSAFNATREVYGNDHLTRHNANVVVPEDTEVEIAVMKGIAATYVMESEERQPFYARQREILSELVELLAENDDRYLEPTYARDWQRADDAGKFRAVIDQVASLSDYAALQWHGNLVAGNAEPTRIN</sequence>
<dbReference type="InterPro" id="IPR023023">
    <property type="entry name" value="dNTPase_2"/>
</dbReference>
<dbReference type="EMBL" id="CP122566">
    <property type="protein sequence ID" value="WGH94488.1"/>
    <property type="molecule type" value="Genomic_DNA"/>
</dbReference>
<dbReference type="PROSITE" id="PS51831">
    <property type="entry name" value="HD"/>
    <property type="match status" value="1"/>
</dbReference>
<dbReference type="GO" id="GO:0008832">
    <property type="term" value="F:dGTPase activity"/>
    <property type="evidence" value="ECO:0007669"/>
    <property type="project" value="TreeGrafter"/>
</dbReference>
<dbReference type="InterPro" id="IPR006674">
    <property type="entry name" value="HD_domain"/>
</dbReference>
<dbReference type="Pfam" id="PF01966">
    <property type="entry name" value="HD"/>
    <property type="match status" value="1"/>
</dbReference>
<dbReference type="PANTHER" id="PTHR11373:SF32">
    <property type="entry name" value="DEOXYGUANOSINETRIPHOSPHATE TRIPHOSPHOHYDROLASE"/>
    <property type="match status" value="1"/>
</dbReference>
<dbReference type="InterPro" id="IPR050135">
    <property type="entry name" value="dGTPase-like"/>
</dbReference>
<dbReference type="SMART" id="SM00471">
    <property type="entry name" value="HDc"/>
    <property type="match status" value="1"/>
</dbReference>
<evidence type="ECO:0000256" key="1">
    <source>
        <dbReference type="ARBA" id="ARBA00022801"/>
    </source>
</evidence>
<dbReference type="InterPro" id="IPR026875">
    <property type="entry name" value="PHydrolase_assoc_dom"/>
</dbReference>
<dbReference type="NCBIfam" id="NF002829">
    <property type="entry name" value="PRK03007.1"/>
    <property type="match status" value="1"/>
</dbReference>
<feature type="domain" description="HD" evidence="3">
    <location>
        <begin position="61"/>
        <end position="207"/>
    </location>
</feature>
<evidence type="ECO:0000313" key="4">
    <source>
        <dbReference type="EMBL" id="WGH94488.1"/>
    </source>
</evidence>
<dbReference type="InterPro" id="IPR003607">
    <property type="entry name" value="HD/PDEase_dom"/>
</dbReference>
<proteinExistence type="inferred from homology"/>
<accession>A0AAJ6AJ60</accession>
<dbReference type="AlphaFoldDB" id="A0AAJ6AJ60"/>
<gene>
    <name evidence="4" type="ORF">QDX21_05250</name>
</gene>
<dbReference type="CDD" id="cd00077">
    <property type="entry name" value="HDc"/>
    <property type="match status" value="1"/>
</dbReference>
<dbReference type="HAMAP" id="MF_01212">
    <property type="entry name" value="dGTPase_type2"/>
    <property type="match status" value="1"/>
</dbReference>
<protein>
    <recommendedName>
        <fullName evidence="2">Deoxyguanosinetriphosphate triphosphohydrolase-like protein</fullName>
    </recommendedName>
</protein>
<keyword evidence="1 2" id="KW-0378">Hydrolase</keyword>
<reference evidence="4 5" key="1">
    <citation type="submission" date="2023-03" db="EMBL/GenBank/DDBJ databases">
        <title>Complete genome sequences of several Auritidibacter ignavus strains isolated from ear infections.</title>
        <authorList>
            <person name="Baehr T."/>
            <person name="Baumhoegger A.M."/>
        </authorList>
    </citation>
    <scope>NUCLEOTIDE SEQUENCE [LARGE SCALE GENOMIC DNA]</scope>
    <source>
        <strain evidence="4 5">BABAE-6</strain>
    </source>
</reference>
<name>A0AAJ6AJ60_9MICC</name>
<dbReference type="Pfam" id="PF13286">
    <property type="entry name" value="HD_assoc"/>
    <property type="match status" value="1"/>
</dbReference>
<dbReference type="InterPro" id="IPR006261">
    <property type="entry name" value="dGTPase"/>
</dbReference>
<evidence type="ECO:0000256" key="2">
    <source>
        <dbReference type="HAMAP-Rule" id="MF_01212"/>
    </source>
</evidence>
<dbReference type="GO" id="GO:0006203">
    <property type="term" value="P:dGTP catabolic process"/>
    <property type="evidence" value="ECO:0007669"/>
    <property type="project" value="TreeGrafter"/>
</dbReference>
<dbReference type="NCBIfam" id="TIGR01353">
    <property type="entry name" value="dGTP_triPase"/>
    <property type="match status" value="1"/>
</dbReference>